<dbReference type="SUPFAM" id="SSF75217">
    <property type="entry name" value="alpha/beta knot"/>
    <property type="match status" value="1"/>
</dbReference>
<dbReference type="RefSeq" id="WP_308448646.1">
    <property type="nucleotide sequence ID" value="NZ_JAJEQC010000002.1"/>
</dbReference>
<evidence type="ECO:0000313" key="10">
    <source>
        <dbReference type="Proteomes" id="UP001199424"/>
    </source>
</evidence>
<dbReference type="PANTHER" id="PTHR42971:SF1">
    <property type="entry name" value="TRNA (CYTIDINE(34)-2'-O)-METHYLTRANSFERASE"/>
    <property type="match status" value="1"/>
</dbReference>
<dbReference type="GO" id="GO:0003723">
    <property type="term" value="F:RNA binding"/>
    <property type="evidence" value="ECO:0007669"/>
    <property type="project" value="InterPro"/>
</dbReference>
<dbReference type="InterPro" id="IPR029028">
    <property type="entry name" value="Alpha/beta_knot_MTases"/>
</dbReference>
<comment type="function">
    <text evidence="6">Could methylate the ribose at the nucleotide 34 wobble position in tRNA.</text>
</comment>
<keyword evidence="1 6" id="KW-0963">Cytoplasm</keyword>
<comment type="catalytic activity">
    <reaction evidence="6">
        <text>5-carboxymethylaminomethyluridine(34) in tRNA(Leu) + S-adenosyl-L-methionine = 5-carboxymethylaminomethyl-2'-O-methyluridine(34) in tRNA(Leu) + S-adenosyl-L-homocysteine + H(+)</text>
        <dbReference type="Rhea" id="RHEA:43088"/>
        <dbReference type="Rhea" id="RHEA-COMP:10333"/>
        <dbReference type="Rhea" id="RHEA-COMP:10334"/>
        <dbReference type="ChEBI" id="CHEBI:15378"/>
        <dbReference type="ChEBI" id="CHEBI:57856"/>
        <dbReference type="ChEBI" id="CHEBI:59789"/>
        <dbReference type="ChEBI" id="CHEBI:74508"/>
        <dbReference type="ChEBI" id="CHEBI:74511"/>
        <dbReference type="EC" id="2.1.1.207"/>
    </reaction>
</comment>
<name>A0AAE3AFY4_9FIRM</name>
<organism evidence="9 10">
    <name type="scientific">Hominenteromicrobium mulieris</name>
    <dbReference type="NCBI Taxonomy" id="2885357"/>
    <lineage>
        <taxon>Bacteria</taxon>
        <taxon>Bacillati</taxon>
        <taxon>Bacillota</taxon>
        <taxon>Clostridia</taxon>
        <taxon>Eubacteriales</taxon>
        <taxon>Oscillospiraceae</taxon>
        <taxon>Hominenteromicrobium</taxon>
    </lineage>
</organism>
<comment type="subcellular location">
    <subcellularLocation>
        <location evidence="6">Cytoplasm</location>
    </subcellularLocation>
</comment>
<dbReference type="Gene3D" id="3.40.1280.10">
    <property type="match status" value="1"/>
</dbReference>
<dbReference type="PANTHER" id="PTHR42971">
    <property type="entry name" value="TRNA (CYTIDINE(34)-2'-O)-METHYLTRANSFERASE"/>
    <property type="match status" value="1"/>
</dbReference>
<keyword evidence="3 6" id="KW-0808">Transferase</keyword>
<dbReference type="EMBL" id="JAJEQC010000002">
    <property type="protein sequence ID" value="MCC2136079.1"/>
    <property type="molecule type" value="Genomic_DNA"/>
</dbReference>
<dbReference type="Pfam" id="PF00588">
    <property type="entry name" value="SpoU_methylase"/>
    <property type="match status" value="1"/>
</dbReference>
<evidence type="ECO:0000256" key="5">
    <source>
        <dbReference type="ARBA" id="ARBA00022694"/>
    </source>
</evidence>
<evidence type="ECO:0000259" key="8">
    <source>
        <dbReference type="Pfam" id="PF00588"/>
    </source>
</evidence>
<protein>
    <recommendedName>
        <fullName evidence="6">Putative tRNA (cytidine(34)-2'-O)-methyltransferase</fullName>
        <ecNumber evidence="6">2.1.1.207</ecNumber>
    </recommendedName>
    <alternativeName>
        <fullName evidence="6">tRNA (cytidine/uridine-2'-O-)-methyltransferase</fullName>
    </alternativeName>
</protein>
<evidence type="ECO:0000256" key="4">
    <source>
        <dbReference type="ARBA" id="ARBA00022691"/>
    </source>
</evidence>
<proteinExistence type="inferred from homology"/>
<feature type="binding site" evidence="6 7">
    <location>
        <position position="129"/>
    </location>
    <ligand>
        <name>S-adenosyl-L-methionine</name>
        <dbReference type="ChEBI" id="CHEBI:59789"/>
    </ligand>
</feature>
<feature type="domain" description="tRNA/rRNA methyltransferase SpoU type" evidence="8">
    <location>
        <begin position="3"/>
        <end position="141"/>
    </location>
</feature>
<dbReference type="InterPro" id="IPR001537">
    <property type="entry name" value="SpoU_MeTrfase"/>
</dbReference>
<reference evidence="9" key="1">
    <citation type="submission" date="2021-10" db="EMBL/GenBank/DDBJ databases">
        <title>Anaerobic single-cell dispensing facilitates the cultivation of human gut bacteria.</title>
        <authorList>
            <person name="Afrizal A."/>
        </authorList>
    </citation>
    <scope>NUCLEOTIDE SEQUENCE</scope>
    <source>
        <strain evidence="9">CLA-AA-H250</strain>
    </source>
</reference>
<dbReference type="PIRSF" id="PIRSF029256">
    <property type="entry name" value="SpoU_TrmH_prd"/>
    <property type="match status" value="1"/>
</dbReference>
<keyword evidence="10" id="KW-1185">Reference proteome</keyword>
<dbReference type="GO" id="GO:0008757">
    <property type="term" value="F:S-adenosylmethionine-dependent methyltransferase activity"/>
    <property type="evidence" value="ECO:0007669"/>
    <property type="project" value="UniProtKB-UniRule"/>
</dbReference>
<keyword evidence="4 6" id="KW-0949">S-adenosyl-L-methionine</keyword>
<evidence type="ECO:0000256" key="3">
    <source>
        <dbReference type="ARBA" id="ARBA00022679"/>
    </source>
</evidence>
<comment type="similarity">
    <text evidence="6">Belongs to the class IV-like SAM-binding methyltransferase superfamily. RNA methyltransferase TrmH family. TrmL subfamily.</text>
</comment>
<dbReference type="InterPro" id="IPR016914">
    <property type="entry name" value="TrmL"/>
</dbReference>
<dbReference type="HAMAP" id="MF_01885">
    <property type="entry name" value="tRNA_methyltr_TrmL"/>
    <property type="match status" value="1"/>
</dbReference>
<dbReference type="AlphaFoldDB" id="A0AAE3AFY4"/>
<evidence type="ECO:0000256" key="2">
    <source>
        <dbReference type="ARBA" id="ARBA00022603"/>
    </source>
</evidence>
<dbReference type="GO" id="GO:0002130">
    <property type="term" value="P:wobble position ribose methylation"/>
    <property type="evidence" value="ECO:0007669"/>
    <property type="project" value="TreeGrafter"/>
</dbReference>
<dbReference type="CDD" id="cd18094">
    <property type="entry name" value="SpoU-like_TrmL"/>
    <property type="match status" value="1"/>
</dbReference>
<evidence type="ECO:0000256" key="7">
    <source>
        <dbReference type="PIRSR" id="PIRSR029256-1"/>
    </source>
</evidence>
<feature type="binding site" evidence="6 7">
    <location>
        <position position="121"/>
    </location>
    <ligand>
        <name>S-adenosyl-L-methionine</name>
        <dbReference type="ChEBI" id="CHEBI:59789"/>
    </ligand>
</feature>
<dbReference type="FunFam" id="3.40.1280.10:FF:000002">
    <property type="entry name" value="Peptidylprolyl isomerase"/>
    <property type="match status" value="1"/>
</dbReference>
<dbReference type="GO" id="GO:0008175">
    <property type="term" value="F:tRNA methyltransferase activity"/>
    <property type="evidence" value="ECO:0007669"/>
    <property type="project" value="UniProtKB-UniRule"/>
</dbReference>
<comment type="caution">
    <text evidence="9">The sequence shown here is derived from an EMBL/GenBank/DDBJ whole genome shotgun (WGS) entry which is preliminary data.</text>
</comment>
<dbReference type="GO" id="GO:0005737">
    <property type="term" value="C:cytoplasm"/>
    <property type="evidence" value="ECO:0007669"/>
    <property type="project" value="UniProtKB-SubCell"/>
</dbReference>
<evidence type="ECO:0000256" key="6">
    <source>
        <dbReference type="HAMAP-Rule" id="MF_01885"/>
    </source>
</evidence>
<dbReference type="InterPro" id="IPR029026">
    <property type="entry name" value="tRNA_m1G_MTases_N"/>
</dbReference>
<comment type="catalytic activity">
    <reaction evidence="6">
        <text>cytidine(34) in tRNA + S-adenosyl-L-methionine = 2'-O-methylcytidine(34) in tRNA + S-adenosyl-L-homocysteine + H(+)</text>
        <dbReference type="Rhea" id="RHEA:43084"/>
        <dbReference type="Rhea" id="RHEA-COMP:10331"/>
        <dbReference type="Rhea" id="RHEA-COMP:10332"/>
        <dbReference type="ChEBI" id="CHEBI:15378"/>
        <dbReference type="ChEBI" id="CHEBI:57856"/>
        <dbReference type="ChEBI" id="CHEBI:59789"/>
        <dbReference type="ChEBI" id="CHEBI:74495"/>
        <dbReference type="ChEBI" id="CHEBI:82748"/>
        <dbReference type="EC" id="2.1.1.207"/>
    </reaction>
</comment>
<keyword evidence="2 6" id="KW-0489">Methyltransferase</keyword>
<dbReference type="GO" id="GO:0042802">
    <property type="term" value="F:identical protein binding"/>
    <property type="evidence" value="ECO:0007669"/>
    <property type="project" value="UniProtKB-ARBA"/>
</dbReference>
<comment type="caution">
    <text evidence="6">Lacks conserved residue(s) required for the propagation of feature annotation.</text>
</comment>
<keyword evidence="5 6" id="KW-0819">tRNA processing</keyword>
<dbReference type="Proteomes" id="UP001199424">
    <property type="component" value="Unassembled WGS sequence"/>
</dbReference>
<accession>A0AAE3AFY4</accession>
<gene>
    <name evidence="9" type="ORF">LKD31_03500</name>
</gene>
<evidence type="ECO:0000256" key="1">
    <source>
        <dbReference type="ARBA" id="ARBA00022490"/>
    </source>
</evidence>
<dbReference type="EC" id="2.1.1.207" evidence="6"/>
<feature type="binding site" evidence="6 7">
    <location>
        <position position="100"/>
    </location>
    <ligand>
        <name>S-adenosyl-L-methionine</name>
        <dbReference type="ChEBI" id="CHEBI:59789"/>
    </ligand>
</feature>
<evidence type="ECO:0000313" key="9">
    <source>
        <dbReference type="EMBL" id="MCC2136079.1"/>
    </source>
</evidence>
<sequence>MILNIVMVEPEIPQNAGNVARTCAATGARLHLVGPMGFKIDDKKLKRAGLDYWHLLDITYYDSLDEFFAKNSGEFFFFSTKSVHKHTDIHYPDNCYLFFGKETAGLPEDLLFKNKDRCVRIPMISEARSLNLSNSIAIGVYEVLRQWDFPALSEAGRLRGYDWDAADANGAK</sequence>